<evidence type="ECO:0000256" key="7">
    <source>
        <dbReference type="HAMAP-Rule" id="MF_01021"/>
    </source>
</evidence>
<comment type="function">
    <text evidence="7">Catalyzes the hydrolysis of the adenine ring of phosphoribosyl-AMP.</text>
</comment>
<dbReference type="InterPro" id="IPR026660">
    <property type="entry name" value="PRA-CH"/>
</dbReference>
<comment type="caution">
    <text evidence="10">The sequence shown here is derived from an EMBL/GenBank/DDBJ whole genome shotgun (WGS) entry which is preliminary data.</text>
</comment>
<evidence type="ECO:0000313" key="10">
    <source>
        <dbReference type="EMBL" id="MBS3063269.1"/>
    </source>
</evidence>
<dbReference type="HAMAP" id="MF_01021">
    <property type="entry name" value="HisI"/>
    <property type="match status" value="1"/>
</dbReference>
<feature type="binding site" evidence="7">
    <location>
        <position position="301"/>
    </location>
    <ligand>
        <name>Mg(2+)</name>
        <dbReference type="ChEBI" id="CHEBI:18420"/>
    </ligand>
</feature>
<dbReference type="GO" id="GO:0004636">
    <property type="term" value="F:phosphoribosyl-ATP diphosphatase activity"/>
    <property type="evidence" value="ECO:0007669"/>
    <property type="project" value="UniProtKB-ARBA"/>
</dbReference>
<keyword evidence="6 7" id="KW-0368">Histidine biosynthesis</keyword>
<keyword evidence="7" id="KW-0862">Zinc</keyword>
<keyword evidence="5 7" id="KW-0378">Hydrolase</keyword>
<dbReference type="GO" id="GO:0005737">
    <property type="term" value="C:cytoplasm"/>
    <property type="evidence" value="ECO:0007669"/>
    <property type="project" value="UniProtKB-SubCell"/>
</dbReference>
<evidence type="ECO:0000256" key="4">
    <source>
        <dbReference type="ARBA" id="ARBA00022605"/>
    </source>
</evidence>
<comment type="cofactor">
    <cofactor evidence="7">
        <name>Mg(2+)</name>
        <dbReference type="ChEBI" id="CHEBI:18420"/>
    </cofactor>
    <text evidence="7">Binds 1 Mg(2+) ion per subunit.</text>
</comment>
<reference evidence="10" key="2">
    <citation type="submission" date="2021-05" db="EMBL/GenBank/DDBJ databases">
        <title>Protein family content uncovers lineage relationships and bacterial pathway maintenance mechanisms in DPANN archaea.</title>
        <authorList>
            <person name="Castelle C.J."/>
            <person name="Meheust R."/>
            <person name="Jaffe A.L."/>
            <person name="Seitz K."/>
            <person name="Gong X."/>
            <person name="Baker B.J."/>
            <person name="Banfield J.F."/>
        </authorList>
    </citation>
    <scope>NUCLEOTIDE SEQUENCE</scope>
    <source>
        <strain evidence="10">RIFCSPLOWO2_01_FULL_58_19</strain>
    </source>
</reference>
<comment type="subcellular location">
    <subcellularLocation>
        <location evidence="7">Cytoplasm</location>
    </subcellularLocation>
</comment>
<dbReference type="SUPFAM" id="SSF141734">
    <property type="entry name" value="HisI-like"/>
    <property type="match status" value="1"/>
</dbReference>
<dbReference type="GO" id="GO:0000287">
    <property type="term" value="F:magnesium ion binding"/>
    <property type="evidence" value="ECO:0007669"/>
    <property type="project" value="UniProtKB-UniRule"/>
</dbReference>
<sequence length="330" mass="36234">MIIPAIDLMDGKAVQLVGGREKKWESTDVDGLAERFKGFREVQVIDLDAALREGSNLETVQALCWKVRARVGGGIDSVEKAVALVEAGAKKVIVGSKAEKGFLSELAGVVGREKVVAALDSKDGRIVVKGWKEATSRTPEELLPELEDYCGEFMATFVEVEGRMAGFDFGRVERLARLTRNRLVYAGGVSSLAEVARLDWLGVDAVVGMALYEGRISVEDALAFNRLDFGKGRGLIPAVVQDAGNGEVLMLAYVSRASLEKTLREGKACYWSRSRKALWTKGETSGNFQRVREVRFDCDADALLFRVEQTGNACHTNQRSCFFGKVEERK</sequence>
<dbReference type="Pfam" id="PF00977">
    <property type="entry name" value="His_biosynth"/>
    <property type="match status" value="1"/>
</dbReference>
<keyword evidence="7" id="KW-0460">Magnesium</keyword>
<comment type="pathway">
    <text evidence="2 7">Amino-acid biosynthesis; L-histidine biosynthesis; L-histidine from 5-phospho-alpha-D-ribose 1-diphosphate: step 3/9.</text>
</comment>
<dbReference type="GO" id="GO:0008270">
    <property type="term" value="F:zinc ion binding"/>
    <property type="evidence" value="ECO:0007669"/>
    <property type="project" value="UniProtKB-UniRule"/>
</dbReference>
<keyword evidence="4 7" id="KW-0028">Amino-acid biosynthesis</keyword>
<dbReference type="Gene3D" id="3.10.20.810">
    <property type="entry name" value="Phosphoribosyl-AMP cyclohydrolase"/>
    <property type="match status" value="1"/>
</dbReference>
<evidence type="ECO:0000256" key="2">
    <source>
        <dbReference type="ARBA" id="ARBA00005169"/>
    </source>
</evidence>
<feature type="binding site" evidence="7">
    <location>
        <position position="299"/>
    </location>
    <ligand>
        <name>Mg(2+)</name>
        <dbReference type="ChEBI" id="CHEBI:18420"/>
    </ligand>
</feature>
<dbReference type="GO" id="GO:0004635">
    <property type="term" value="F:phosphoribosyl-AMP cyclohydrolase activity"/>
    <property type="evidence" value="ECO:0007669"/>
    <property type="project" value="UniProtKB-UniRule"/>
</dbReference>
<dbReference type="InterPro" id="IPR013785">
    <property type="entry name" value="Aldolase_TIM"/>
</dbReference>
<gene>
    <name evidence="7 10" type="primary">hisI</name>
    <name evidence="10" type="ORF">J4203_05335</name>
</gene>
<dbReference type="EMBL" id="JAGVWE010000004">
    <property type="protein sequence ID" value="MBS3063269.1"/>
    <property type="molecule type" value="Genomic_DNA"/>
</dbReference>
<dbReference type="Pfam" id="PF01502">
    <property type="entry name" value="PRA-CH"/>
    <property type="match status" value="1"/>
</dbReference>
<feature type="binding site" evidence="7">
    <location>
        <position position="321"/>
    </location>
    <ligand>
        <name>Zn(2+)</name>
        <dbReference type="ChEBI" id="CHEBI:29105"/>
        <note>ligand shared between dimeric partners</note>
    </ligand>
</feature>
<feature type="binding site" evidence="7">
    <location>
        <position position="297"/>
    </location>
    <ligand>
        <name>Mg(2+)</name>
        <dbReference type="ChEBI" id="CHEBI:18420"/>
    </ligand>
</feature>
<dbReference type="Proteomes" id="UP000678237">
    <property type="component" value="Unassembled WGS sequence"/>
</dbReference>
<evidence type="ECO:0000313" key="11">
    <source>
        <dbReference type="Proteomes" id="UP000678237"/>
    </source>
</evidence>
<comment type="similarity">
    <text evidence="7">Belongs to the PRA-CH family.</text>
</comment>
<comment type="subunit">
    <text evidence="7">Homodimer.</text>
</comment>
<dbReference type="FunFam" id="3.10.20.810:FF:000001">
    <property type="entry name" value="Histidine biosynthesis bifunctional protein HisIE"/>
    <property type="match status" value="1"/>
</dbReference>
<keyword evidence="3 7" id="KW-0963">Cytoplasm</keyword>
<comment type="similarity">
    <text evidence="8">Belongs to the HisA/HisF family.</text>
</comment>
<evidence type="ECO:0000256" key="8">
    <source>
        <dbReference type="RuleBase" id="RU003657"/>
    </source>
</evidence>
<comment type="cofactor">
    <cofactor evidence="7">
        <name>Zn(2+)</name>
        <dbReference type="ChEBI" id="CHEBI:29105"/>
    </cofactor>
    <text evidence="7">Binds 1 zinc ion per subunit.</text>
</comment>
<evidence type="ECO:0000256" key="1">
    <source>
        <dbReference type="ARBA" id="ARBA00000024"/>
    </source>
</evidence>
<dbReference type="InterPro" id="IPR006062">
    <property type="entry name" value="His_biosynth"/>
</dbReference>
<dbReference type="AlphaFoldDB" id="A0A8T4LCB5"/>
<protein>
    <recommendedName>
        <fullName evidence="7">Phosphoribosyl-AMP cyclohydrolase</fullName>
        <shortName evidence="7">PRA-CH</shortName>
        <ecNumber evidence="7">3.5.4.19</ecNumber>
    </recommendedName>
</protein>
<dbReference type="GO" id="GO:0000105">
    <property type="term" value="P:L-histidine biosynthetic process"/>
    <property type="evidence" value="ECO:0007669"/>
    <property type="project" value="UniProtKB-UniRule"/>
</dbReference>
<name>A0A8T4LCB5_9ARCH</name>
<dbReference type="EC" id="3.5.4.19" evidence="7"/>
<comment type="catalytic activity">
    <reaction evidence="1 7">
        <text>1-(5-phospho-beta-D-ribosyl)-5'-AMP + H2O = 1-(5-phospho-beta-D-ribosyl)-5-[(5-phospho-beta-D-ribosylamino)methylideneamino]imidazole-4-carboxamide</text>
        <dbReference type="Rhea" id="RHEA:20049"/>
        <dbReference type="ChEBI" id="CHEBI:15377"/>
        <dbReference type="ChEBI" id="CHEBI:58435"/>
        <dbReference type="ChEBI" id="CHEBI:59457"/>
        <dbReference type="EC" id="3.5.4.19"/>
    </reaction>
</comment>
<keyword evidence="7" id="KW-0479">Metal-binding</keyword>
<dbReference type="PANTHER" id="PTHR42945">
    <property type="entry name" value="HISTIDINE BIOSYNTHESIS BIFUNCTIONAL PROTEIN"/>
    <property type="match status" value="1"/>
</dbReference>
<organism evidence="10 11">
    <name type="scientific">Candidatus Iainarchaeum sp</name>
    <dbReference type="NCBI Taxonomy" id="3101447"/>
    <lineage>
        <taxon>Archaea</taxon>
        <taxon>Candidatus Iainarchaeota</taxon>
        <taxon>Candidatus Iainarchaeia</taxon>
        <taxon>Candidatus Iainarchaeales</taxon>
        <taxon>Candidatus Iainarchaeaceae</taxon>
        <taxon>Candidatus Iainarchaeum</taxon>
    </lineage>
</organism>
<evidence type="ECO:0000256" key="6">
    <source>
        <dbReference type="ARBA" id="ARBA00023102"/>
    </source>
</evidence>
<dbReference type="Gene3D" id="3.20.20.70">
    <property type="entry name" value="Aldolase class I"/>
    <property type="match status" value="1"/>
</dbReference>
<feature type="domain" description="Phosphoribosyl-AMP cyclohydrolase" evidence="9">
    <location>
        <begin position="250"/>
        <end position="323"/>
    </location>
</feature>
<feature type="binding site" evidence="7">
    <location>
        <position position="314"/>
    </location>
    <ligand>
        <name>Zn(2+)</name>
        <dbReference type="ChEBI" id="CHEBI:29105"/>
        <note>ligand shared between dimeric partners</note>
    </ligand>
</feature>
<evidence type="ECO:0000256" key="3">
    <source>
        <dbReference type="ARBA" id="ARBA00022490"/>
    </source>
</evidence>
<evidence type="ECO:0000256" key="5">
    <source>
        <dbReference type="ARBA" id="ARBA00022801"/>
    </source>
</evidence>
<dbReference type="PANTHER" id="PTHR42945:SF1">
    <property type="entry name" value="HISTIDINE BIOSYNTHESIS BIFUNCTIONAL PROTEIN HIS7"/>
    <property type="match status" value="1"/>
</dbReference>
<dbReference type="InterPro" id="IPR011060">
    <property type="entry name" value="RibuloseP-bd_barrel"/>
</dbReference>
<evidence type="ECO:0000259" key="9">
    <source>
        <dbReference type="Pfam" id="PF01502"/>
    </source>
</evidence>
<dbReference type="InterPro" id="IPR002496">
    <property type="entry name" value="PRib_AMP_CycHydrolase_dom"/>
</dbReference>
<dbReference type="SUPFAM" id="SSF51366">
    <property type="entry name" value="Ribulose-phoshate binding barrel"/>
    <property type="match status" value="1"/>
</dbReference>
<reference evidence="10" key="1">
    <citation type="submission" date="2021-03" db="EMBL/GenBank/DDBJ databases">
        <authorList>
            <person name="Jaffe A."/>
        </authorList>
    </citation>
    <scope>NUCLEOTIDE SEQUENCE</scope>
    <source>
        <strain evidence="10">RIFCSPLOWO2_01_FULL_58_19</strain>
    </source>
</reference>
<accession>A0A8T4LCB5</accession>
<feature type="binding site" evidence="7">
    <location>
        <position position="298"/>
    </location>
    <ligand>
        <name>Zn(2+)</name>
        <dbReference type="ChEBI" id="CHEBI:29105"/>
        <note>ligand shared between dimeric partners</note>
    </ligand>
</feature>
<proteinExistence type="inferred from homology"/>
<dbReference type="NCBIfam" id="NF000768">
    <property type="entry name" value="PRK00051.1"/>
    <property type="match status" value="1"/>
</dbReference>
<dbReference type="InterPro" id="IPR038019">
    <property type="entry name" value="PRib_AMP_CycHydrolase_sf"/>
</dbReference>